<dbReference type="GO" id="GO:0000307">
    <property type="term" value="C:cyclin-dependent protein kinase holoenzyme complex"/>
    <property type="evidence" value="ECO:0007669"/>
    <property type="project" value="TreeGrafter"/>
</dbReference>
<dbReference type="PROSITE" id="PS00108">
    <property type="entry name" value="PROTEIN_KINASE_ST"/>
    <property type="match status" value="1"/>
</dbReference>
<feature type="domain" description="Protein kinase" evidence="8">
    <location>
        <begin position="126"/>
        <end position="408"/>
    </location>
</feature>
<dbReference type="InterPro" id="IPR008271">
    <property type="entry name" value="Ser/Thr_kinase_AS"/>
</dbReference>
<feature type="compositionally biased region" description="Low complexity" evidence="7">
    <location>
        <begin position="490"/>
        <end position="500"/>
    </location>
</feature>
<gene>
    <name evidence="9" type="ORF">SLEP1_g4684</name>
</gene>
<comment type="similarity">
    <text evidence="1">Belongs to the protein kinase superfamily. CMGC Ser/Thr protein kinase family. CDC2/CDKX subfamily.</text>
</comment>
<proteinExistence type="inferred from homology"/>
<feature type="region of interest" description="Disordered" evidence="7">
    <location>
        <begin position="428"/>
        <end position="566"/>
    </location>
</feature>
<dbReference type="Proteomes" id="UP001054252">
    <property type="component" value="Unassembled WGS sequence"/>
</dbReference>
<protein>
    <recommendedName>
        <fullName evidence="8">Protein kinase domain-containing protein</fullName>
    </recommendedName>
</protein>
<feature type="compositionally biased region" description="Gly residues" evidence="7">
    <location>
        <begin position="65"/>
        <end position="81"/>
    </location>
</feature>
<comment type="caution">
    <text evidence="9">The sequence shown here is derived from an EMBL/GenBank/DDBJ whole genome shotgun (WGS) entry which is preliminary data.</text>
</comment>
<evidence type="ECO:0000313" key="9">
    <source>
        <dbReference type="EMBL" id="GKU90724.1"/>
    </source>
</evidence>
<dbReference type="InterPro" id="IPR000719">
    <property type="entry name" value="Prot_kinase_dom"/>
</dbReference>
<evidence type="ECO:0000256" key="4">
    <source>
        <dbReference type="ARBA" id="ARBA00022777"/>
    </source>
</evidence>
<keyword evidence="10" id="KW-1185">Reference proteome</keyword>
<dbReference type="FunFam" id="3.30.200.20:FF:000021">
    <property type="entry name" value="probable serine/threonine-protein kinase At1g54610"/>
    <property type="match status" value="1"/>
</dbReference>
<dbReference type="Gene3D" id="3.30.200.20">
    <property type="entry name" value="Phosphorylase Kinase, domain 1"/>
    <property type="match status" value="1"/>
</dbReference>
<feature type="compositionally biased region" description="Polar residues" evidence="7">
    <location>
        <begin position="542"/>
        <end position="566"/>
    </location>
</feature>
<dbReference type="EMBL" id="BPVZ01000004">
    <property type="protein sequence ID" value="GKU90724.1"/>
    <property type="molecule type" value="Genomic_DNA"/>
</dbReference>
<dbReference type="PANTHER" id="PTHR24056:SF425">
    <property type="entry name" value="PROTEIN KINASE DOMAIN-CONTAINING PROTEIN"/>
    <property type="match status" value="1"/>
</dbReference>
<dbReference type="PANTHER" id="PTHR24056">
    <property type="entry name" value="CELL DIVISION PROTEIN KINASE"/>
    <property type="match status" value="1"/>
</dbReference>
<dbReference type="InterPro" id="IPR050108">
    <property type="entry name" value="CDK"/>
</dbReference>
<feature type="region of interest" description="Disordered" evidence="7">
    <location>
        <begin position="36"/>
        <end position="85"/>
    </location>
</feature>
<evidence type="ECO:0000256" key="2">
    <source>
        <dbReference type="ARBA" id="ARBA00022679"/>
    </source>
</evidence>
<sequence length="588" mass="65906">MGCVQTKSGMNSPPGRLEKLKMENGYVGRGGIMRHRRSTGQRYSEGEPGRVYVAEPPGKRNGFGSADGGGGHGGRGKVVGGEGEKGKGNGFLDGWDEVVDGWPKWLTDNVPREVLAGLVPRSAESYDKIDKVGQGTYSNVYKARDRETGKIVALKKVRFDTSEPESVQFMAREIMILQKLNHPNIVKLEGLATSRMQYSIYLVFDFMQSDLARIISRPEERLTEPQIKCYMLQLLSGLQHCHERGILHRDIKGSNLLIDKNGMLKIADFGLANFYSPRNRHPLTSRVVTLWYRAPELLLGAKDYGVGIDLWSAGCLLAEMFTGRPIMPGRNEVEQLHKIFKLCGTPSEEYWKKLRLSSTFRPPRSYKPSFVESFREFPESALGFLTTLLALDPEYRGCASLVLQNEFFYTSPQACDLSDLPVIYNQDDESTQPNIERRKWNSKRRHLSRTGREPSINDGVTAGLSQQNTVFPEEEPEKTAEPNVQGRGPGSSNSSSSSGSKPLNRTESSPLLLSPLTSSQQRVLVRNQDPSKSSRNRPPLPTSQTRAINSNKENGNMYRLNQVSRTASTREFRKVNQRKHLEVYAVDT</sequence>
<keyword evidence="4" id="KW-0418">Kinase</keyword>
<dbReference type="Gene3D" id="1.10.510.10">
    <property type="entry name" value="Transferase(Phosphotransferase) domain 1"/>
    <property type="match status" value="1"/>
</dbReference>
<organism evidence="9 10">
    <name type="scientific">Rubroshorea leprosula</name>
    <dbReference type="NCBI Taxonomy" id="152421"/>
    <lineage>
        <taxon>Eukaryota</taxon>
        <taxon>Viridiplantae</taxon>
        <taxon>Streptophyta</taxon>
        <taxon>Embryophyta</taxon>
        <taxon>Tracheophyta</taxon>
        <taxon>Spermatophyta</taxon>
        <taxon>Magnoliopsida</taxon>
        <taxon>eudicotyledons</taxon>
        <taxon>Gunneridae</taxon>
        <taxon>Pentapetalae</taxon>
        <taxon>rosids</taxon>
        <taxon>malvids</taxon>
        <taxon>Malvales</taxon>
        <taxon>Dipterocarpaceae</taxon>
        <taxon>Rubroshorea</taxon>
    </lineage>
</organism>
<dbReference type="InterPro" id="IPR017441">
    <property type="entry name" value="Protein_kinase_ATP_BS"/>
</dbReference>
<evidence type="ECO:0000256" key="5">
    <source>
        <dbReference type="ARBA" id="ARBA00022840"/>
    </source>
</evidence>
<dbReference type="AlphaFoldDB" id="A0AAV5HXL3"/>
<feature type="compositionally biased region" description="Low complexity" evidence="7">
    <location>
        <begin position="508"/>
        <end position="519"/>
    </location>
</feature>
<feature type="compositionally biased region" description="Basic residues" evidence="7">
    <location>
        <begin position="440"/>
        <end position="449"/>
    </location>
</feature>
<evidence type="ECO:0000256" key="3">
    <source>
        <dbReference type="ARBA" id="ARBA00022741"/>
    </source>
</evidence>
<evidence type="ECO:0000259" key="8">
    <source>
        <dbReference type="PROSITE" id="PS50011"/>
    </source>
</evidence>
<dbReference type="GO" id="GO:0032968">
    <property type="term" value="P:positive regulation of transcription elongation by RNA polymerase II"/>
    <property type="evidence" value="ECO:0007669"/>
    <property type="project" value="TreeGrafter"/>
</dbReference>
<keyword evidence="3 6" id="KW-0547">Nucleotide-binding</keyword>
<dbReference type="SMART" id="SM00220">
    <property type="entry name" value="S_TKc"/>
    <property type="match status" value="1"/>
</dbReference>
<evidence type="ECO:0000313" key="10">
    <source>
        <dbReference type="Proteomes" id="UP001054252"/>
    </source>
</evidence>
<accession>A0AAV5HXL3</accession>
<name>A0AAV5HXL3_9ROSI</name>
<feature type="binding site" evidence="6">
    <location>
        <position position="155"/>
    </location>
    <ligand>
        <name>ATP</name>
        <dbReference type="ChEBI" id="CHEBI:30616"/>
    </ligand>
</feature>
<dbReference type="PROSITE" id="PS00107">
    <property type="entry name" value="PROTEIN_KINASE_ATP"/>
    <property type="match status" value="1"/>
</dbReference>
<evidence type="ECO:0000256" key="1">
    <source>
        <dbReference type="ARBA" id="ARBA00006485"/>
    </source>
</evidence>
<evidence type="ECO:0000256" key="7">
    <source>
        <dbReference type="SAM" id="MobiDB-lite"/>
    </source>
</evidence>
<keyword evidence="2" id="KW-0808">Transferase</keyword>
<dbReference type="CDD" id="cd07840">
    <property type="entry name" value="STKc_CDK9_like"/>
    <property type="match status" value="1"/>
</dbReference>
<keyword evidence="5 6" id="KW-0067">ATP-binding</keyword>
<dbReference type="SUPFAM" id="SSF56112">
    <property type="entry name" value="Protein kinase-like (PK-like)"/>
    <property type="match status" value="1"/>
</dbReference>
<dbReference type="GO" id="GO:0005524">
    <property type="term" value="F:ATP binding"/>
    <property type="evidence" value="ECO:0007669"/>
    <property type="project" value="UniProtKB-UniRule"/>
</dbReference>
<reference evidence="9 10" key="1">
    <citation type="journal article" date="2021" name="Commun. Biol.">
        <title>The genome of Shorea leprosula (Dipterocarpaceae) highlights the ecological relevance of drought in aseasonal tropical rainforests.</title>
        <authorList>
            <person name="Ng K.K.S."/>
            <person name="Kobayashi M.J."/>
            <person name="Fawcett J.A."/>
            <person name="Hatakeyama M."/>
            <person name="Paape T."/>
            <person name="Ng C.H."/>
            <person name="Ang C.C."/>
            <person name="Tnah L.H."/>
            <person name="Lee C.T."/>
            <person name="Nishiyama T."/>
            <person name="Sese J."/>
            <person name="O'Brien M.J."/>
            <person name="Copetti D."/>
            <person name="Mohd Noor M.I."/>
            <person name="Ong R.C."/>
            <person name="Putra M."/>
            <person name="Sireger I.Z."/>
            <person name="Indrioko S."/>
            <person name="Kosugi Y."/>
            <person name="Izuno A."/>
            <person name="Isagi Y."/>
            <person name="Lee S.L."/>
            <person name="Shimizu K.K."/>
        </authorList>
    </citation>
    <scope>NUCLEOTIDE SEQUENCE [LARGE SCALE GENOMIC DNA]</scope>
    <source>
        <strain evidence="9">214</strain>
    </source>
</reference>
<evidence type="ECO:0000256" key="6">
    <source>
        <dbReference type="PROSITE-ProRule" id="PRU10141"/>
    </source>
</evidence>
<dbReference type="GO" id="GO:0008353">
    <property type="term" value="F:RNA polymerase II CTD heptapeptide repeat kinase activity"/>
    <property type="evidence" value="ECO:0007669"/>
    <property type="project" value="TreeGrafter"/>
</dbReference>
<dbReference type="FunFam" id="1.10.510.10:FF:000620">
    <property type="entry name" value="Putative serine/threonine-protein kinase"/>
    <property type="match status" value="1"/>
</dbReference>
<dbReference type="GO" id="GO:0005634">
    <property type="term" value="C:nucleus"/>
    <property type="evidence" value="ECO:0007669"/>
    <property type="project" value="TreeGrafter"/>
</dbReference>
<dbReference type="InterPro" id="IPR011009">
    <property type="entry name" value="Kinase-like_dom_sf"/>
</dbReference>
<dbReference type="PROSITE" id="PS50011">
    <property type="entry name" value="PROTEIN_KINASE_DOM"/>
    <property type="match status" value="1"/>
</dbReference>
<dbReference type="Pfam" id="PF00069">
    <property type="entry name" value="Pkinase"/>
    <property type="match status" value="1"/>
</dbReference>